<proteinExistence type="predicted"/>
<protein>
    <submittedName>
        <fullName evidence="1">Uncharacterized protein</fullName>
    </submittedName>
</protein>
<reference evidence="1" key="1">
    <citation type="submission" date="2022-04" db="EMBL/GenBank/DDBJ databases">
        <title>Genome of the entomopathogenic fungus Entomophthora muscae.</title>
        <authorList>
            <person name="Elya C."/>
            <person name="Lovett B.R."/>
            <person name="Lee E."/>
            <person name="Macias A.M."/>
            <person name="Hajek A.E."/>
            <person name="De Bivort B.L."/>
            <person name="Kasson M.T."/>
            <person name="De Fine Licht H.H."/>
            <person name="Stajich J.E."/>
        </authorList>
    </citation>
    <scope>NUCLEOTIDE SEQUENCE</scope>
    <source>
        <strain evidence="1">Berkeley</strain>
    </source>
</reference>
<name>A0ACC2UE71_9FUNG</name>
<dbReference type="Proteomes" id="UP001165960">
    <property type="component" value="Unassembled WGS sequence"/>
</dbReference>
<organism evidence="1 2">
    <name type="scientific">Entomophthora muscae</name>
    <dbReference type="NCBI Taxonomy" id="34485"/>
    <lineage>
        <taxon>Eukaryota</taxon>
        <taxon>Fungi</taxon>
        <taxon>Fungi incertae sedis</taxon>
        <taxon>Zoopagomycota</taxon>
        <taxon>Entomophthoromycotina</taxon>
        <taxon>Entomophthoromycetes</taxon>
        <taxon>Entomophthorales</taxon>
        <taxon>Entomophthoraceae</taxon>
        <taxon>Entomophthora</taxon>
    </lineage>
</organism>
<accession>A0ACC2UE71</accession>
<evidence type="ECO:0000313" key="2">
    <source>
        <dbReference type="Proteomes" id="UP001165960"/>
    </source>
</evidence>
<dbReference type="EMBL" id="QTSX02000784">
    <property type="protein sequence ID" value="KAJ9085062.1"/>
    <property type="molecule type" value="Genomic_DNA"/>
</dbReference>
<comment type="caution">
    <text evidence="1">The sequence shown here is derived from an EMBL/GenBank/DDBJ whole genome shotgun (WGS) entry which is preliminary data.</text>
</comment>
<keyword evidence="2" id="KW-1185">Reference proteome</keyword>
<gene>
    <name evidence="1" type="ORF">DSO57_1017583</name>
</gene>
<evidence type="ECO:0000313" key="1">
    <source>
        <dbReference type="EMBL" id="KAJ9085062.1"/>
    </source>
</evidence>
<sequence>MGNLQEGFLPGTPMDIQEKVLKNKHLFKNVYGTLHQILPNGDTVPYVPSTQKINTILCYHRDLGHTCSRNLHEYLKTFYWWPNMLDDIREAVTVQQSLLSWIGSLKVKIPENWISRFNKRTEGKIGRVNLGDWVSQKWFD</sequence>